<organism evidence="3 4">
    <name type="scientific">Winslowiella arboricola</name>
    <dbReference type="NCBI Taxonomy" id="2978220"/>
    <lineage>
        <taxon>Bacteria</taxon>
        <taxon>Pseudomonadati</taxon>
        <taxon>Pseudomonadota</taxon>
        <taxon>Gammaproteobacteria</taxon>
        <taxon>Enterobacterales</taxon>
        <taxon>Erwiniaceae</taxon>
        <taxon>Winslowiella</taxon>
    </lineage>
</organism>
<dbReference type="EC" id="2.5.1.18" evidence="3"/>
<dbReference type="CDD" id="cd03188">
    <property type="entry name" value="GST_C_Beta"/>
    <property type="match status" value="1"/>
</dbReference>
<gene>
    <name evidence="3" type="primary">gstA</name>
    <name evidence="3" type="ORF">N5923_20360</name>
</gene>
<dbReference type="PANTHER" id="PTHR44051:SF8">
    <property type="entry name" value="GLUTATHIONE S-TRANSFERASE GSTA"/>
    <property type="match status" value="1"/>
</dbReference>
<evidence type="ECO:0000259" key="1">
    <source>
        <dbReference type="PROSITE" id="PS50404"/>
    </source>
</evidence>
<dbReference type="PANTHER" id="PTHR44051">
    <property type="entry name" value="GLUTATHIONE S-TRANSFERASE-RELATED"/>
    <property type="match status" value="1"/>
</dbReference>
<dbReference type="SUPFAM" id="SSF52833">
    <property type="entry name" value="Thioredoxin-like"/>
    <property type="match status" value="1"/>
</dbReference>
<evidence type="ECO:0000313" key="4">
    <source>
        <dbReference type="Proteomes" id="UP001064262"/>
    </source>
</evidence>
<dbReference type="RefSeq" id="WP_267141675.1">
    <property type="nucleotide sequence ID" value="NZ_JAODIL010000061.1"/>
</dbReference>
<dbReference type="Proteomes" id="UP001064262">
    <property type="component" value="Unassembled WGS sequence"/>
</dbReference>
<sequence length="201" mass="22331">MKLFYNPGACSLTPHIVLHECGLDFTAVKVDLASKTTERGEDYRQINAKGKVPALELDDGSVLTEAVAIIQYLADLKTDRQLLAPAGSLTRYHTIEWLNFIATELHKAFYPLFDSAAPEAYKATLRTTLEQKLSWVNGELEEKQWLMGLRFSVADAYLYNMVRWATALKLNLSGLDALNSWAARVAERPAVSAALKAEGLI</sequence>
<keyword evidence="4" id="KW-1185">Reference proteome</keyword>
<dbReference type="InterPro" id="IPR036249">
    <property type="entry name" value="Thioredoxin-like_sf"/>
</dbReference>
<dbReference type="SFLD" id="SFLDS00019">
    <property type="entry name" value="Glutathione_Transferase_(cytos"/>
    <property type="match status" value="1"/>
</dbReference>
<dbReference type="PROSITE" id="PS50405">
    <property type="entry name" value="GST_CTER"/>
    <property type="match status" value="1"/>
</dbReference>
<dbReference type="SFLD" id="SFLDG00358">
    <property type="entry name" value="Main_(cytGST)"/>
    <property type="match status" value="1"/>
</dbReference>
<dbReference type="InterPro" id="IPR040079">
    <property type="entry name" value="Glutathione_S-Trfase"/>
</dbReference>
<name>A0A9J6Q0R7_9GAMM</name>
<dbReference type="InterPro" id="IPR010987">
    <property type="entry name" value="Glutathione-S-Trfase_C-like"/>
</dbReference>
<dbReference type="Pfam" id="PF13409">
    <property type="entry name" value="GST_N_2"/>
    <property type="match status" value="1"/>
</dbReference>
<keyword evidence="3" id="KW-0808">Transferase</keyword>
<feature type="domain" description="GST N-terminal" evidence="1">
    <location>
        <begin position="1"/>
        <end position="81"/>
    </location>
</feature>
<dbReference type="SUPFAM" id="SSF47616">
    <property type="entry name" value="GST C-terminal domain-like"/>
    <property type="match status" value="1"/>
</dbReference>
<dbReference type="InterPro" id="IPR004045">
    <property type="entry name" value="Glutathione_S-Trfase_N"/>
</dbReference>
<comment type="caution">
    <text evidence="3">The sequence shown here is derived from an EMBL/GenBank/DDBJ whole genome shotgun (WGS) entry which is preliminary data.</text>
</comment>
<reference evidence="3" key="1">
    <citation type="submission" date="2022-09" db="EMBL/GenBank/DDBJ databases">
        <title>Winslowiella arboricola sp. nov., isolated from bleeding cankers on broadleaf hosts.</title>
        <authorList>
            <person name="Brady C."/>
            <person name="Kaur S."/>
            <person name="Crampton B."/>
            <person name="Maddock D."/>
            <person name="Arnold D."/>
            <person name="Denman S."/>
        </authorList>
    </citation>
    <scope>NUCLEOTIDE SEQUENCE</scope>
    <source>
        <strain evidence="3">BAC 15a-03b</strain>
    </source>
</reference>
<dbReference type="InterPro" id="IPR004046">
    <property type="entry name" value="GST_C"/>
</dbReference>
<dbReference type="GO" id="GO:0004364">
    <property type="term" value="F:glutathione transferase activity"/>
    <property type="evidence" value="ECO:0007669"/>
    <property type="project" value="UniProtKB-EC"/>
</dbReference>
<dbReference type="CDD" id="cd03057">
    <property type="entry name" value="GST_N_Beta"/>
    <property type="match status" value="1"/>
</dbReference>
<dbReference type="Pfam" id="PF00043">
    <property type="entry name" value="GST_C"/>
    <property type="match status" value="1"/>
</dbReference>
<evidence type="ECO:0000259" key="2">
    <source>
        <dbReference type="PROSITE" id="PS50405"/>
    </source>
</evidence>
<dbReference type="PROSITE" id="PS50404">
    <property type="entry name" value="GST_NTER"/>
    <property type="match status" value="1"/>
</dbReference>
<dbReference type="SFLD" id="SFLDG01150">
    <property type="entry name" value="Main.1:_Beta-like"/>
    <property type="match status" value="1"/>
</dbReference>
<dbReference type="Gene3D" id="1.20.1050.10">
    <property type="match status" value="1"/>
</dbReference>
<dbReference type="AlphaFoldDB" id="A0A9J6Q0R7"/>
<dbReference type="Gene3D" id="3.40.30.10">
    <property type="entry name" value="Glutaredoxin"/>
    <property type="match status" value="1"/>
</dbReference>
<proteinExistence type="predicted"/>
<accession>A0A9J6Q0R7</accession>
<feature type="domain" description="GST C-terminal" evidence="2">
    <location>
        <begin position="87"/>
        <end position="201"/>
    </location>
</feature>
<protein>
    <submittedName>
        <fullName evidence="3">Glutathione transferase GstA</fullName>
        <ecNumber evidence="3">2.5.1.18</ecNumber>
    </submittedName>
</protein>
<dbReference type="InterPro" id="IPR036282">
    <property type="entry name" value="Glutathione-S-Trfase_C_sf"/>
</dbReference>
<evidence type="ECO:0000313" key="3">
    <source>
        <dbReference type="EMBL" id="MCU5779847.1"/>
    </source>
</evidence>
<dbReference type="NCBIfam" id="NF007831">
    <property type="entry name" value="PRK10542.1"/>
    <property type="match status" value="1"/>
</dbReference>
<dbReference type="EMBL" id="JAODIM010000043">
    <property type="protein sequence ID" value="MCU5779847.1"/>
    <property type="molecule type" value="Genomic_DNA"/>
</dbReference>